<keyword evidence="2" id="KW-0328">Glycosyltransferase</keyword>
<protein>
    <submittedName>
        <fullName evidence="6">Uncharacterized protein</fullName>
    </submittedName>
</protein>
<keyword evidence="4" id="KW-0472">Membrane</keyword>
<dbReference type="InterPro" id="IPR002213">
    <property type="entry name" value="UDP_glucos_trans"/>
</dbReference>
<dbReference type="InterPro" id="IPR035595">
    <property type="entry name" value="UDP_glycos_trans_CS"/>
</dbReference>
<dbReference type="Pfam" id="PF00201">
    <property type="entry name" value="UDPGT"/>
    <property type="match status" value="7"/>
</dbReference>
<dbReference type="EMBL" id="FZQP02004356">
    <property type="protein sequence ID" value="VVC99839.1"/>
    <property type="molecule type" value="Genomic_DNA"/>
</dbReference>
<dbReference type="GO" id="GO:0008194">
    <property type="term" value="F:UDP-glycosyltransferase activity"/>
    <property type="evidence" value="ECO:0007669"/>
    <property type="project" value="InterPro"/>
</dbReference>
<organism evidence="6 7">
    <name type="scientific">Leptidea sinapis</name>
    <dbReference type="NCBI Taxonomy" id="189913"/>
    <lineage>
        <taxon>Eukaryota</taxon>
        <taxon>Metazoa</taxon>
        <taxon>Ecdysozoa</taxon>
        <taxon>Arthropoda</taxon>
        <taxon>Hexapoda</taxon>
        <taxon>Insecta</taxon>
        <taxon>Pterygota</taxon>
        <taxon>Neoptera</taxon>
        <taxon>Endopterygota</taxon>
        <taxon>Lepidoptera</taxon>
        <taxon>Glossata</taxon>
        <taxon>Ditrysia</taxon>
        <taxon>Papilionoidea</taxon>
        <taxon>Pieridae</taxon>
        <taxon>Dismorphiinae</taxon>
        <taxon>Leptidea</taxon>
    </lineage>
</organism>
<keyword evidence="4" id="KW-1133">Transmembrane helix</keyword>
<dbReference type="CDD" id="cd03784">
    <property type="entry name" value="GT1_Gtf-like"/>
    <property type="match status" value="1"/>
</dbReference>
<evidence type="ECO:0000256" key="3">
    <source>
        <dbReference type="ARBA" id="ARBA00022679"/>
    </source>
</evidence>
<evidence type="ECO:0000313" key="7">
    <source>
        <dbReference type="Proteomes" id="UP000324832"/>
    </source>
</evidence>
<dbReference type="SUPFAM" id="SSF53756">
    <property type="entry name" value="UDP-Glycosyltransferase/glycogen phosphorylase"/>
    <property type="match status" value="7"/>
</dbReference>
<accession>A0A5E4QNL3</accession>
<dbReference type="PROSITE" id="PS00375">
    <property type="entry name" value="UDPGT"/>
    <property type="match status" value="1"/>
</dbReference>
<evidence type="ECO:0000256" key="2">
    <source>
        <dbReference type="ARBA" id="ARBA00022676"/>
    </source>
</evidence>
<evidence type="ECO:0000256" key="5">
    <source>
        <dbReference type="SAM" id="SignalP"/>
    </source>
</evidence>
<sequence length="2099" mass="237137">MRLMFVFFLIAIANVQCARILALLPHTGKSHHMVFEPLFVKLAERGHQLTVASFFPLKNSPANYSEISFEGLAPIGVETVDANWFEYTDLLFRIPVVGSIMKHISDISPLAGLALNVCEKVVNFPPLIEILERNYDVILVENFNSDCMLGLLHVYKMKAPVIALLTGALPPWSTDRVGLTDNPSYVPVSYSKLLHPMSLIQKMENVFLNVYFKLWYQSAIQEKERAIIERHYGKIVPLDKLARNVSLLLANVFHPLNGVRPLIPGLVEVGGMHLNPVREATIPYVIAIASVRSARILCLLPHLGKSHHMVYEPLLRKLAERGHQVTVASFFPLKNPPPNYNDISFEGLVPVGVEIIDVNWFDDSGIVDRIPVIGDIRKHINGVRPLAGFALSVCEKVVDFPPLIEALKKDYDVALVENFNSDCMLGLLSVHEMKAPIIALLTSLVLPWSPDRIGIMDNPSYVPVSFSKFTSRMNLIQKMQNVFLNIFFKLWFQNAVQATEQSIIERHYGRKIPMDQLGRNISLMMTNSFHQLNGVRPTVPGLIELGGLHLHRKRKEIPNLSERGHHVTVASFFPLKNPPVNYTDVSFEGIANIGLETFDVKWYENQGFMYKIPVVKDVLQQIVDYSILAPLALSVCDKAVNWPPLTEALKKNYDVVLLEQFNSDCMLGLLHVYGVNVPVIGLSSCSLQTWTPDRLGIADNPSYLPVVSTSYIYPMSFIERVKNSFLYVYFKIWYRHSIQQVEQTIIENQYDVKVDLEQLSKSSISIFLVNTFHSLNGVKPLLPSVVEVGGMHLDHTRKEIPARSREQLAKTGSDKMRNILIIIAIMSLIKYINCAKILGLFPHTGKSHQMVFEPLLKKLSERGHHVTVASFFPLKNPPQNYSDVSFEGISDIGLETFDVKWYENQGFMYKIPVVKDVLQQIVDYSILAPLALSVCDKAVNWPPLTEALKKNYDVVLLEQFDSDCMLGLLHVYGVNVPVIGLSSSTLQTWTPDRLGIADNPSYLPVVSTSYIYPMSFIERVKNSFLYVYFKIWYRHSIQQVEQTIIENQYDVKVDLEQLSKSSISILLVNTFHAINGVKPLLPGVVEVGGMHLDHTRKEIPALSEQGHHVTVVSFFPLKNPPQNYTDVSFEGISDIGLGTFDVTWFENQGFIYKIPVVKDVLQQIVDYSILAPFALSVCEKAVNWPPLTEALKKKYDVVLLEQFNSDCMLGLLHVYGVNVPVIGLSSCSLQTWTSDRLGIADNPSYLPVVSTSYIYPMSIIERVKNSFLYVYFKIWYRHSIQQVEQTFIENQYDVKVNLEQLSKSSISLLLVNTFHAINGVKPLLPGVVEVGGMHLDHTRKEIPVLSERGHHVTVASFFPLKNPPVNYTDVSFEGIANIGLGTFDVKWFENQRFMYKIPVVMDILQQVVVFGVLAPLALSVCEKAVNWPPLTEALKKNYDVVLLEQFSSDCMLGLLHVYGVNVPVIGLSSCTLHPWTTDRLGITDNPSYVPVVSTSYVYPMSFIERVKNTFLNIYFKIWYRNSILKEEQKMIENQYDVKVDLEQLSKSSISLLLVNTFHAINGVKPSLPGVVEVGGMHLDETRKEIPALRGKMKHLLAAIAILLLIDCNYCARILALFPHTGKSHQMVFEPLLKKLSERGHRVTVVSFFPLKNPQVNYTDVSLQGLMDIGLETFDAKWFEMQGYEIPIVTEILHQMVGFTLLGPLAVKICHKIVKYPPLMDALNKNYDIVIMEQFNSDCMLGLLHVYEIKVPIIGISSCSLMPWTYDRLGISDNPSFVPAVTVPYVSPMSFMERIKNTFLYIYFKVQYRYAIQQEEEKIIKNQYGVNLNLAKLSKNSISLLLVNTFHTLNGARPLLPGVVEIGGVHLDDTRKYIPAYMERFLNESEHGVVLFSFGSLIRTSTMPKYKEEILVNALSKLKQRVIWKYEESGEEGTLTGNILRVRWLPQYELLQHRKVVAFLAHGGLLGMTEAVSAGKPMVVVPFFGDQPANAAAAANVGFAKVVPYNELTEESLTAALKSVLSPEENPPLDTAVYWVERVIRWGPAAKLHSDARDMPFYQLVLLDVIAAYLVLILVCVSLVWFIISKLSRLFIRQTKQKIQ</sequence>
<proteinExistence type="inferred from homology"/>
<comment type="similarity">
    <text evidence="1">Belongs to the UDP-glycosyltransferase family.</text>
</comment>
<keyword evidence="5" id="KW-0732">Signal</keyword>
<feature type="chain" id="PRO_5022838078" evidence="5">
    <location>
        <begin position="18"/>
        <end position="2099"/>
    </location>
</feature>
<dbReference type="FunFam" id="3.40.50.2000:FF:000050">
    <property type="entry name" value="UDP-glucuronosyltransferase"/>
    <property type="match status" value="1"/>
</dbReference>
<reference evidence="6 7" key="1">
    <citation type="submission" date="2017-07" db="EMBL/GenBank/DDBJ databases">
        <authorList>
            <person name="Talla V."/>
            <person name="Backstrom N."/>
        </authorList>
    </citation>
    <scope>NUCLEOTIDE SEQUENCE [LARGE SCALE GENOMIC DNA]</scope>
</reference>
<dbReference type="Gene3D" id="3.40.50.2000">
    <property type="entry name" value="Glycogen Phosphorylase B"/>
    <property type="match status" value="1"/>
</dbReference>
<evidence type="ECO:0000256" key="1">
    <source>
        <dbReference type="ARBA" id="ARBA00009995"/>
    </source>
</evidence>
<evidence type="ECO:0000313" key="6">
    <source>
        <dbReference type="EMBL" id="VVC99839.1"/>
    </source>
</evidence>
<feature type="signal peptide" evidence="5">
    <location>
        <begin position="1"/>
        <end position="17"/>
    </location>
</feature>
<keyword evidence="4" id="KW-0812">Transmembrane</keyword>
<feature type="transmembrane region" description="Helical" evidence="4">
    <location>
        <begin position="2056"/>
        <end position="2083"/>
    </location>
</feature>
<dbReference type="PANTHER" id="PTHR48043">
    <property type="entry name" value="EG:EG0003.4 PROTEIN-RELATED"/>
    <property type="match status" value="1"/>
</dbReference>
<dbReference type="InterPro" id="IPR050271">
    <property type="entry name" value="UDP-glycosyltransferase"/>
</dbReference>
<dbReference type="Proteomes" id="UP000324832">
    <property type="component" value="Unassembled WGS sequence"/>
</dbReference>
<gene>
    <name evidence="6" type="ORF">LSINAPIS_LOCUS10624</name>
</gene>
<dbReference type="PANTHER" id="PTHR48043:SF114">
    <property type="entry name" value="IP04436P-RELATED"/>
    <property type="match status" value="1"/>
</dbReference>
<evidence type="ECO:0000256" key="4">
    <source>
        <dbReference type="SAM" id="Phobius"/>
    </source>
</evidence>
<keyword evidence="3" id="KW-0808">Transferase</keyword>
<name>A0A5E4QNL3_9NEOP</name>
<keyword evidence="7" id="KW-1185">Reference proteome</keyword>